<feature type="transmembrane region" description="Helical" evidence="12">
    <location>
        <begin position="112"/>
        <end position="132"/>
    </location>
</feature>
<evidence type="ECO:0000256" key="5">
    <source>
        <dbReference type="ARBA" id="ARBA00022723"/>
    </source>
</evidence>
<dbReference type="InterPro" id="IPR045800">
    <property type="entry name" value="HMBD"/>
</dbReference>
<feature type="domain" description="Heavy metal binding" evidence="14">
    <location>
        <begin position="68"/>
        <end position="93"/>
    </location>
</feature>
<evidence type="ECO:0000256" key="7">
    <source>
        <dbReference type="ARBA" id="ARBA00022840"/>
    </source>
</evidence>
<dbReference type="GO" id="GO:0043682">
    <property type="term" value="F:P-type divalent copper transporter activity"/>
    <property type="evidence" value="ECO:0007669"/>
    <property type="project" value="TreeGrafter"/>
</dbReference>
<evidence type="ECO:0000256" key="11">
    <source>
        <dbReference type="SAM" id="MobiDB-lite"/>
    </source>
</evidence>
<dbReference type="Gene3D" id="2.70.150.10">
    <property type="entry name" value="Calcium-transporting ATPase, cytoplasmic transduction domain A"/>
    <property type="match status" value="1"/>
</dbReference>
<dbReference type="GO" id="GO:0016887">
    <property type="term" value="F:ATP hydrolysis activity"/>
    <property type="evidence" value="ECO:0007669"/>
    <property type="project" value="InterPro"/>
</dbReference>
<keyword evidence="5" id="KW-0479">Metal-binding</keyword>
<dbReference type="InterPro" id="IPR027256">
    <property type="entry name" value="P-typ_ATPase_IB"/>
</dbReference>
<dbReference type="GO" id="GO:0005524">
    <property type="term" value="F:ATP binding"/>
    <property type="evidence" value="ECO:0007669"/>
    <property type="project" value="UniProtKB-KW"/>
</dbReference>
<dbReference type="InterPro" id="IPR001757">
    <property type="entry name" value="P_typ_ATPase"/>
</dbReference>
<dbReference type="Pfam" id="PF00702">
    <property type="entry name" value="Hydrolase"/>
    <property type="match status" value="1"/>
</dbReference>
<dbReference type="InterPro" id="IPR023214">
    <property type="entry name" value="HAD_sf"/>
</dbReference>
<dbReference type="PANTHER" id="PTHR43520">
    <property type="entry name" value="ATP7, ISOFORM B"/>
    <property type="match status" value="1"/>
</dbReference>
<dbReference type="AlphaFoldDB" id="A0A3B0ZMS8"/>
<dbReference type="InterPro" id="IPR036412">
    <property type="entry name" value="HAD-like_sf"/>
</dbReference>
<dbReference type="Gene3D" id="3.40.50.1000">
    <property type="entry name" value="HAD superfamily/HAD-like"/>
    <property type="match status" value="1"/>
</dbReference>
<dbReference type="SUPFAM" id="SSF81653">
    <property type="entry name" value="Calcium ATPase, transduction domain A"/>
    <property type="match status" value="1"/>
</dbReference>
<keyword evidence="7" id="KW-0067">ATP-binding</keyword>
<dbReference type="InterPro" id="IPR023298">
    <property type="entry name" value="ATPase_P-typ_TM_dom_sf"/>
</dbReference>
<dbReference type="EMBL" id="UOFU01000059">
    <property type="protein sequence ID" value="VAW94875.1"/>
    <property type="molecule type" value="Genomic_DNA"/>
</dbReference>
<evidence type="ECO:0000256" key="9">
    <source>
        <dbReference type="ARBA" id="ARBA00022989"/>
    </source>
</evidence>
<dbReference type="InterPro" id="IPR018303">
    <property type="entry name" value="ATPase_P-typ_P_site"/>
</dbReference>
<feature type="transmembrane region" description="Helical" evidence="12">
    <location>
        <begin position="366"/>
        <end position="392"/>
    </location>
</feature>
<dbReference type="SFLD" id="SFLDG00002">
    <property type="entry name" value="C1.7:_P-type_atpase_like"/>
    <property type="match status" value="1"/>
</dbReference>
<feature type="non-terminal residue" evidence="15">
    <location>
        <position position="1"/>
    </location>
</feature>
<dbReference type="InterPro" id="IPR044492">
    <property type="entry name" value="P_typ_ATPase_HD_dom"/>
</dbReference>
<keyword evidence="15" id="KW-0378">Hydrolase</keyword>
<keyword evidence="3" id="KW-1003">Cell membrane</keyword>
<feature type="transmembrane region" description="Helical" evidence="12">
    <location>
        <begin position="144"/>
        <end position="165"/>
    </location>
</feature>
<comment type="similarity">
    <text evidence="2">Belongs to the cation transport ATPase (P-type) (TC 3.A.3) family. Type IB subfamily.</text>
</comment>
<dbReference type="CDD" id="cd02094">
    <property type="entry name" value="P-type_ATPase_Cu-like"/>
    <property type="match status" value="1"/>
</dbReference>
<evidence type="ECO:0000256" key="8">
    <source>
        <dbReference type="ARBA" id="ARBA00022967"/>
    </source>
</evidence>
<dbReference type="SFLD" id="SFLDS00003">
    <property type="entry name" value="Haloacid_Dehalogenase"/>
    <property type="match status" value="1"/>
</dbReference>
<feature type="transmembrane region" description="Helical" evidence="12">
    <location>
        <begin position="714"/>
        <end position="733"/>
    </location>
</feature>
<evidence type="ECO:0000256" key="3">
    <source>
        <dbReference type="ARBA" id="ARBA00022475"/>
    </source>
</evidence>
<dbReference type="PRINTS" id="PR00943">
    <property type="entry name" value="CUATPASE"/>
</dbReference>
<evidence type="ECO:0000313" key="15">
    <source>
        <dbReference type="EMBL" id="VAW94875.1"/>
    </source>
</evidence>
<feature type="compositionally biased region" description="Acidic residues" evidence="11">
    <location>
        <begin position="12"/>
        <end position="21"/>
    </location>
</feature>
<accession>A0A3B0ZMS8</accession>
<dbReference type="PROSITE" id="PS00154">
    <property type="entry name" value="ATPASE_E1_E2"/>
    <property type="match status" value="1"/>
</dbReference>
<dbReference type="NCBIfam" id="TIGR01494">
    <property type="entry name" value="ATPase_P-type"/>
    <property type="match status" value="1"/>
</dbReference>
<dbReference type="Gene3D" id="3.40.1110.10">
    <property type="entry name" value="Calcium-transporting ATPase, cytoplasmic domain N"/>
    <property type="match status" value="1"/>
</dbReference>
<feature type="region of interest" description="Disordered" evidence="11">
    <location>
        <begin position="1"/>
        <end position="21"/>
    </location>
</feature>
<evidence type="ECO:0000256" key="1">
    <source>
        <dbReference type="ARBA" id="ARBA00004651"/>
    </source>
</evidence>
<feature type="domain" description="Heavy metal binding" evidence="14">
    <location>
        <begin position="30"/>
        <end position="57"/>
    </location>
</feature>
<evidence type="ECO:0000259" key="13">
    <source>
        <dbReference type="Pfam" id="PF00122"/>
    </source>
</evidence>
<evidence type="ECO:0000259" key="14">
    <source>
        <dbReference type="Pfam" id="PF19335"/>
    </source>
</evidence>
<evidence type="ECO:0000256" key="12">
    <source>
        <dbReference type="SAM" id="Phobius"/>
    </source>
</evidence>
<evidence type="ECO:0000256" key="6">
    <source>
        <dbReference type="ARBA" id="ARBA00022741"/>
    </source>
</evidence>
<dbReference type="SUPFAM" id="SSF56784">
    <property type="entry name" value="HAD-like"/>
    <property type="match status" value="1"/>
</dbReference>
<reference evidence="15" key="1">
    <citation type="submission" date="2018-06" db="EMBL/GenBank/DDBJ databases">
        <authorList>
            <person name="Zhirakovskaya E."/>
        </authorList>
    </citation>
    <scope>NUCLEOTIDE SEQUENCE</scope>
</reference>
<dbReference type="InterPro" id="IPR023299">
    <property type="entry name" value="ATPase_P-typ_cyto_dom_N"/>
</dbReference>
<dbReference type="Pfam" id="PF00122">
    <property type="entry name" value="E1-E2_ATPase"/>
    <property type="match status" value="1"/>
</dbReference>
<dbReference type="InterPro" id="IPR059000">
    <property type="entry name" value="ATPase_P-type_domA"/>
</dbReference>
<keyword evidence="9 12" id="KW-1133">Transmembrane helix</keyword>
<feature type="transmembrane region" description="Helical" evidence="12">
    <location>
        <begin position="398"/>
        <end position="421"/>
    </location>
</feature>
<organism evidence="15">
    <name type="scientific">hydrothermal vent metagenome</name>
    <dbReference type="NCBI Taxonomy" id="652676"/>
    <lineage>
        <taxon>unclassified sequences</taxon>
        <taxon>metagenomes</taxon>
        <taxon>ecological metagenomes</taxon>
    </lineage>
</organism>
<feature type="transmembrane region" description="Helical" evidence="12">
    <location>
        <begin position="177"/>
        <end position="200"/>
    </location>
</feature>
<feature type="compositionally biased region" description="Basic and acidic residues" evidence="11">
    <location>
        <begin position="1"/>
        <end position="11"/>
    </location>
</feature>
<keyword evidence="8" id="KW-1278">Translocase</keyword>
<evidence type="ECO:0000256" key="2">
    <source>
        <dbReference type="ARBA" id="ARBA00006024"/>
    </source>
</evidence>
<keyword evidence="6" id="KW-0547">Nucleotide-binding</keyword>
<dbReference type="PANTHER" id="PTHR43520:SF8">
    <property type="entry name" value="P-TYPE CU(+) TRANSPORTER"/>
    <property type="match status" value="1"/>
</dbReference>
<keyword evidence="10 12" id="KW-0472">Membrane</keyword>
<dbReference type="GO" id="GO:0055070">
    <property type="term" value="P:copper ion homeostasis"/>
    <property type="evidence" value="ECO:0007669"/>
    <property type="project" value="TreeGrafter"/>
</dbReference>
<protein>
    <submittedName>
        <fullName evidence="15">Lead, cadmium, zinc and mercury transporting ATPase Copper-translocating P-type ATPase</fullName>
        <ecNumber evidence="15">3.6.3.3</ecNumber>
        <ecNumber evidence="15">3.6.3.4</ecNumber>
    </submittedName>
</protein>
<dbReference type="NCBIfam" id="TIGR01511">
    <property type="entry name" value="ATPase-IB1_Cu"/>
    <property type="match status" value="1"/>
</dbReference>
<evidence type="ECO:0000256" key="4">
    <source>
        <dbReference type="ARBA" id="ARBA00022692"/>
    </source>
</evidence>
<dbReference type="NCBIfam" id="TIGR01525">
    <property type="entry name" value="ATPase-IB_hvy"/>
    <property type="match status" value="1"/>
</dbReference>
<keyword evidence="4 12" id="KW-0812">Transmembrane</keyword>
<gene>
    <name evidence="15" type="ORF">MNBD_GAMMA20-167</name>
</gene>
<name>A0A3B0ZMS8_9ZZZZ</name>
<feature type="transmembrane region" description="Helical" evidence="12">
    <location>
        <begin position="212"/>
        <end position="231"/>
    </location>
</feature>
<dbReference type="InterPro" id="IPR008250">
    <property type="entry name" value="ATPase_P-typ_transduc_dom_A_sf"/>
</dbReference>
<dbReference type="SUPFAM" id="SSF81665">
    <property type="entry name" value="Calcium ATPase, transmembrane domain M"/>
    <property type="match status" value="1"/>
</dbReference>
<feature type="transmembrane region" description="Helical" evidence="12">
    <location>
        <begin position="739"/>
        <end position="761"/>
    </location>
</feature>
<feature type="domain" description="P-type ATPase A" evidence="13">
    <location>
        <begin position="253"/>
        <end position="353"/>
    </location>
</feature>
<dbReference type="Pfam" id="PF19335">
    <property type="entry name" value="HMBD"/>
    <property type="match status" value="2"/>
</dbReference>
<dbReference type="EC" id="3.6.3.3" evidence="15"/>
<dbReference type="GO" id="GO:0005886">
    <property type="term" value="C:plasma membrane"/>
    <property type="evidence" value="ECO:0007669"/>
    <property type="project" value="UniProtKB-SubCell"/>
</dbReference>
<sequence>EPEKYLHKCDGADEDGAGEAEVAEGDDDTVYTCPMHPEVEQLGPGSCPKCGMALEPKGIPVVVSKTQYTCPMHPEIIQDHPGNCPKCGMALEAVSVEVEEDTSELDYMSKRFWVSAMLAIPVLFSAMAAEFWPQGMAELIDPSLRQWLEMIVSAPVIVWGGWIFYVRAIQSIVTRNLNMFTLIGLGVSVAFIYSVIATVAPGIFPSEVFNKVGVVPVYFEAAAVITTLILLGQMLELRARSQTNAAIKLLLGLAPKTARIVREDGTEEDIPLEHVQVGDTLRVRPGEKIPVDGTVIDGESHVDESMVTGEPMPVEKMTGERLIGATVNGTGGLLMRAEKVGSDTLLAQIVHMVAEAQRSRAPIQRLVDVVSGYFVPAVVVIAITTFIVWSLWGPEPAIAYAVINAVAVLIIACPCALGLATPMSIMVGTGKGAMMGVLFKNAEALEVLRKVDTLVVDKTGTLTEGKPKLVSVLANEGFQETDNLRLAASLERASEHPLAEAIVQGAEERGVELTSADNFQSVTGKGVTGVVDGHEVSLGNLKLLESLGIDAGDLPQQADSQRAEGQTVMLLAIDGKAAGLIGVADPIKETTPEAIRDLHAEGIRVVMLTGDSRKTAEAVAAKLDIDQVQAEVLPEQKAEVVKQLQAEGRIVAMAGDGINDAPALAQAHVGVAMGTGTDVAMESAGVTLVKGDLRGIVRARRLSHATMRNIRQNLFFAFIYNALGVPVAAGVLFPVFGILLSPIIAAAAMSFSSVSVIMNALRLRNVKL</sequence>
<proteinExistence type="inferred from homology"/>
<dbReference type="GO" id="GO:0005507">
    <property type="term" value="F:copper ion binding"/>
    <property type="evidence" value="ECO:0007669"/>
    <property type="project" value="TreeGrafter"/>
</dbReference>
<dbReference type="PRINTS" id="PR00119">
    <property type="entry name" value="CATATPASE"/>
</dbReference>
<dbReference type="FunFam" id="2.70.150.10:FF:000020">
    <property type="entry name" value="Copper-exporting P-type ATPase A"/>
    <property type="match status" value="1"/>
</dbReference>
<comment type="subcellular location">
    <subcellularLocation>
        <location evidence="1">Cell membrane</location>
        <topology evidence="1">Multi-pass membrane protein</topology>
    </subcellularLocation>
</comment>
<evidence type="ECO:0000256" key="10">
    <source>
        <dbReference type="ARBA" id="ARBA00023136"/>
    </source>
</evidence>
<dbReference type="SFLD" id="SFLDF00027">
    <property type="entry name" value="p-type_atpase"/>
    <property type="match status" value="1"/>
</dbReference>
<dbReference type="EC" id="3.6.3.4" evidence="15"/>